<feature type="domain" description="PAS" evidence="9">
    <location>
        <begin position="10"/>
        <end position="64"/>
    </location>
</feature>
<dbReference type="PANTHER" id="PTHR24421">
    <property type="entry name" value="NITRATE/NITRITE SENSOR PROTEIN NARX-RELATED"/>
    <property type="match status" value="1"/>
</dbReference>
<dbReference type="CDD" id="cd16917">
    <property type="entry name" value="HATPase_UhpB-NarQ-NarX-like"/>
    <property type="match status" value="1"/>
</dbReference>
<evidence type="ECO:0000313" key="11">
    <source>
        <dbReference type="EMBL" id="MBA8805414.1"/>
    </source>
</evidence>
<comment type="caution">
    <text evidence="11">The sequence shown here is derived from an EMBL/GenBank/DDBJ whole genome shotgun (WGS) entry which is preliminary data.</text>
</comment>
<dbReference type="Gene3D" id="3.30.450.20">
    <property type="entry name" value="PAS domain"/>
    <property type="match status" value="1"/>
</dbReference>
<dbReference type="InterPro" id="IPR050482">
    <property type="entry name" value="Sensor_HK_TwoCompSys"/>
</dbReference>
<keyword evidence="7" id="KW-0067">ATP-binding</keyword>
<dbReference type="InterPro" id="IPR035965">
    <property type="entry name" value="PAS-like_dom_sf"/>
</dbReference>
<dbReference type="Gene3D" id="3.30.450.40">
    <property type="match status" value="1"/>
</dbReference>
<comment type="catalytic activity">
    <reaction evidence="1">
        <text>ATP + protein L-histidine = ADP + protein N-phospho-L-histidine.</text>
        <dbReference type="EC" id="2.7.13.3"/>
    </reaction>
</comment>
<evidence type="ECO:0000259" key="10">
    <source>
        <dbReference type="PROSITE" id="PS50113"/>
    </source>
</evidence>
<dbReference type="GO" id="GO:0046983">
    <property type="term" value="F:protein dimerization activity"/>
    <property type="evidence" value="ECO:0007669"/>
    <property type="project" value="InterPro"/>
</dbReference>
<feature type="domain" description="PAC" evidence="10">
    <location>
        <begin position="87"/>
        <end position="137"/>
    </location>
</feature>
<dbReference type="InterPro" id="IPR003018">
    <property type="entry name" value="GAF"/>
</dbReference>
<sequence>MSNDVRRHGIDAMTRAILDAAGPAVIGFDEQARIDYANPAALTTFGRTEDELLGRPIDILVPEEDAALHLGNLSAYFAHPGARNRGGHELFRGIRKDGTTFPCDIGLTPAFTDDGLWTIATIVDVTEQLAAAARLRELNRSYLTLARFNDAIVRAADAQSLYEETCRVAVEFGRFHGAWIGRLAPDGALEVVASAGDIDGPREGGPTTRALRDGTAAYDDYRDDTSTSILDAAAIPLHCGGRAVSALTLCSDRPHLFDEGMRALLEAVAHNFSFALEAFDSRDRLEEVAAQRTELLRRLVLAQEEERGRIAADVHDDSVQALAAVDLRLGLLRRRIHEAAPELEDGVARLQDSVSSVTTGLRHLLFDLEPVVPGVDLAKMLRDAADHTFVHVPMTWTVEVEGEGSLDLPDELATQAFRIGQEALINVRKHARATHVRVLITPDDEGVEVAVIDDGVGVPPTIEPRAGHRGLATMLDRATITGGWCRLESDGPGSTLRFWVPRRGSAVVTVS</sequence>
<organism evidence="11 12">
    <name type="scientific">Nocardioides ginsengisegetis</name>
    <dbReference type="NCBI Taxonomy" id="661491"/>
    <lineage>
        <taxon>Bacteria</taxon>
        <taxon>Bacillati</taxon>
        <taxon>Actinomycetota</taxon>
        <taxon>Actinomycetes</taxon>
        <taxon>Propionibacteriales</taxon>
        <taxon>Nocardioidaceae</taxon>
        <taxon>Nocardioides</taxon>
    </lineage>
</organism>
<evidence type="ECO:0000256" key="7">
    <source>
        <dbReference type="ARBA" id="ARBA00022840"/>
    </source>
</evidence>
<dbReference type="InterPro" id="IPR003594">
    <property type="entry name" value="HATPase_dom"/>
</dbReference>
<dbReference type="PROSITE" id="PS50112">
    <property type="entry name" value="PAS"/>
    <property type="match status" value="1"/>
</dbReference>
<dbReference type="InterPro" id="IPR000014">
    <property type="entry name" value="PAS"/>
</dbReference>
<dbReference type="PROSITE" id="PS50113">
    <property type="entry name" value="PAC"/>
    <property type="match status" value="1"/>
</dbReference>
<dbReference type="GO" id="GO:0016020">
    <property type="term" value="C:membrane"/>
    <property type="evidence" value="ECO:0007669"/>
    <property type="project" value="InterPro"/>
</dbReference>
<keyword evidence="3" id="KW-0597">Phosphoprotein</keyword>
<evidence type="ECO:0000256" key="8">
    <source>
        <dbReference type="ARBA" id="ARBA00023012"/>
    </source>
</evidence>
<keyword evidence="12" id="KW-1185">Reference proteome</keyword>
<evidence type="ECO:0000259" key="9">
    <source>
        <dbReference type="PROSITE" id="PS50112"/>
    </source>
</evidence>
<dbReference type="SMART" id="SM00091">
    <property type="entry name" value="PAS"/>
    <property type="match status" value="1"/>
</dbReference>
<evidence type="ECO:0000313" key="12">
    <source>
        <dbReference type="Proteomes" id="UP000580910"/>
    </source>
</evidence>
<dbReference type="SUPFAM" id="SSF55781">
    <property type="entry name" value="GAF domain-like"/>
    <property type="match status" value="1"/>
</dbReference>
<evidence type="ECO:0000256" key="5">
    <source>
        <dbReference type="ARBA" id="ARBA00022741"/>
    </source>
</evidence>
<dbReference type="CDD" id="cd00130">
    <property type="entry name" value="PAS"/>
    <property type="match status" value="1"/>
</dbReference>
<dbReference type="EC" id="2.7.13.3" evidence="2"/>
<dbReference type="NCBIfam" id="TIGR00229">
    <property type="entry name" value="sensory_box"/>
    <property type="match status" value="1"/>
</dbReference>
<proteinExistence type="predicted"/>
<keyword evidence="5" id="KW-0547">Nucleotide-binding</keyword>
<name>A0A7W3J395_9ACTN</name>
<dbReference type="InterPro" id="IPR011712">
    <property type="entry name" value="Sig_transdc_His_kin_sub3_dim/P"/>
</dbReference>
<dbReference type="EMBL" id="JACGXA010000001">
    <property type="protein sequence ID" value="MBA8805414.1"/>
    <property type="molecule type" value="Genomic_DNA"/>
</dbReference>
<evidence type="ECO:0000256" key="6">
    <source>
        <dbReference type="ARBA" id="ARBA00022777"/>
    </source>
</evidence>
<gene>
    <name evidence="11" type="ORF">FB382_003705</name>
</gene>
<dbReference type="SUPFAM" id="SSF55785">
    <property type="entry name" value="PYP-like sensor domain (PAS domain)"/>
    <property type="match status" value="1"/>
</dbReference>
<keyword evidence="8" id="KW-0902">Two-component regulatory system</keyword>
<dbReference type="Gene3D" id="3.30.565.10">
    <property type="entry name" value="Histidine kinase-like ATPase, C-terminal domain"/>
    <property type="match status" value="1"/>
</dbReference>
<evidence type="ECO:0000256" key="2">
    <source>
        <dbReference type="ARBA" id="ARBA00012438"/>
    </source>
</evidence>
<dbReference type="Pfam" id="PF13426">
    <property type="entry name" value="PAS_9"/>
    <property type="match status" value="1"/>
</dbReference>
<dbReference type="AlphaFoldDB" id="A0A7W3J395"/>
<dbReference type="SUPFAM" id="SSF55874">
    <property type="entry name" value="ATPase domain of HSP90 chaperone/DNA topoisomerase II/histidine kinase"/>
    <property type="match status" value="1"/>
</dbReference>
<dbReference type="InterPro" id="IPR029016">
    <property type="entry name" value="GAF-like_dom_sf"/>
</dbReference>
<keyword evidence="4" id="KW-0808">Transferase</keyword>
<keyword evidence="6" id="KW-0418">Kinase</keyword>
<evidence type="ECO:0000256" key="4">
    <source>
        <dbReference type="ARBA" id="ARBA00022679"/>
    </source>
</evidence>
<dbReference type="InterPro" id="IPR000700">
    <property type="entry name" value="PAS-assoc_C"/>
</dbReference>
<dbReference type="InterPro" id="IPR036890">
    <property type="entry name" value="HATPase_C_sf"/>
</dbReference>
<dbReference type="RefSeq" id="WP_182541153.1">
    <property type="nucleotide sequence ID" value="NZ_JACGXA010000001.1"/>
</dbReference>
<accession>A0A7W3J395</accession>
<reference evidence="11 12" key="1">
    <citation type="submission" date="2020-07" db="EMBL/GenBank/DDBJ databases">
        <title>Sequencing the genomes of 1000 actinobacteria strains.</title>
        <authorList>
            <person name="Klenk H.-P."/>
        </authorList>
    </citation>
    <scope>NUCLEOTIDE SEQUENCE [LARGE SCALE GENOMIC DNA]</scope>
    <source>
        <strain evidence="11 12">DSM 21349</strain>
    </source>
</reference>
<protein>
    <recommendedName>
        <fullName evidence="2">histidine kinase</fullName>
        <ecNumber evidence="2">2.7.13.3</ecNumber>
    </recommendedName>
</protein>
<dbReference type="GO" id="GO:0000155">
    <property type="term" value="F:phosphorelay sensor kinase activity"/>
    <property type="evidence" value="ECO:0007669"/>
    <property type="project" value="InterPro"/>
</dbReference>
<evidence type="ECO:0000256" key="1">
    <source>
        <dbReference type="ARBA" id="ARBA00000085"/>
    </source>
</evidence>
<dbReference type="GO" id="GO:0005524">
    <property type="term" value="F:ATP binding"/>
    <property type="evidence" value="ECO:0007669"/>
    <property type="project" value="UniProtKB-KW"/>
</dbReference>
<dbReference type="Proteomes" id="UP000580910">
    <property type="component" value="Unassembled WGS sequence"/>
</dbReference>
<dbReference type="Pfam" id="PF02518">
    <property type="entry name" value="HATPase_c"/>
    <property type="match status" value="1"/>
</dbReference>
<dbReference type="Pfam" id="PF07730">
    <property type="entry name" value="HisKA_3"/>
    <property type="match status" value="1"/>
</dbReference>
<dbReference type="PANTHER" id="PTHR24421:SF10">
    <property type="entry name" value="NITRATE_NITRITE SENSOR PROTEIN NARQ"/>
    <property type="match status" value="1"/>
</dbReference>
<dbReference type="Gene3D" id="1.20.5.1930">
    <property type="match status" value="1"/>
</dbReference>
<evidence type="ECO:0000256" key="3">
    <source>
        <dbReference type="ARBA" id="ARBA00022553"/>
    </source>
</evidence>
<dbReference type="Pfam" id="PF13185">
    <property type="entry name" value="GAF_2"/>
    <property type="match status" value="1"/>
</dbReference>